<reference evidence="1" key="1">
    <citation type="submission" date="2023-04" db="EMBL/GenBank/DDBJ databases">
        <title>A chromosome-level genome assembly of the parasitoid wasp Eretmocerus hayati.</title>
        <authorList>
            <person name="Zhong Y."/>
            <person name="Liu S."/>
            <person name="Liu Y."/>
        </authorList>
    </citation>
    <scope>NUCLEOTIDE SEQUENCE</scope>
    <source>
        <strain evidence="1">ZJU_SS_LIU_2023</strain>
    </source>
</reference>
<proteinExistence type="predicted"/>
<dbReference type="EMBL" id="CM056743">
    <property type="protein sequence ID" value="KAJ8672865.1"/>
    <property type="molecule type" value="Genomic_DNA"/>
</dbReference>
<name>A0ACC2NNM2_9HYME</name>
<protein>
    <submittedName>
        <fullName evidence="1">Uncharacterized protein</fullName>
    </submittedName>
</protein>
<gene>
    <name evidence="1" type="ORF">QAD02_004125</name>
</gene>
<sequence length="556" mass="62486">MRDKYDEVSLFLSHGADVDSPVGPKSLFWPGFTPLHLAARFGFFRTLQVLLDNDANYLAVNQEGLTALDLINNTWVVDELKIKLYLINLILYNLYKCDDECLNNRGFTFQQLIFSISITPIVDTLHSMIDEYQLDIMKPVPKINTLLDGYTALHFSMEFGHADNSNALIKRGADIFCKAANGDTPVHLALNESRKYGLALDLHGLIGCNQNTFGMAGYSFFHVACAAGHVESMKYYLEMGVDPNLRTKIKGHDFDDKTPLHLIAERYVDSRDEIVKLLVKYGANVNAKDSEMNSPLHCITVNSHPKMIDALISHGADVNAGNISRETPLLSICESFSTIQSQDDIENLNQKFSSFLDHGSDVNLLNELQETPLLMIHVNSLKSSVYKMLTIAIVKHVIRLETINYQLEGNHSFIFPDLVEQATNEASFDKVSYTNECQAEVELMKQIYVNNFTTLYDIMGKDCDQLATISANDTYQQTVNANNFSSKFPIYGPILESRLKKGQARRHLLELSRKALNSLTGFALPSGCSGMIFKFLDNQDLHDIITAHSHSHMSKF</sequence>
<accession>A0ACC2NNM2</accession>
<comment type="caution">
    <text evidence="1">The sequence shown here is derived from an EMBL/GenBank/DDBJ whole genome shotgun (WGS) entry which is preliminary data.</text>
</comment>
<keyword evidence="2" id="KW-1185">Reference proteome</keyword>
<dbReference type="Proteomes" id="UP001239111">
    <property type="component" value="Chromosome 3"/>
</dbReference>
<evidence type="ECO:0000313" key="2">
    <source>
        <dbReference type="Proteomes" id="UP001239111"/>
    </source>
</evidence>
<organism evidence="1 2">
    <name type="scientific">Eretmocerus hayati</name>
    <dbReference type="NCBI Taxonomy" id="131215"/>
    <lineage>
        <taxon>Eukaryota</taxon>
        <taxon>Metazoa</taxon>
        <taxon>Ecdysozoa</taxon>
        <taxon>Arthropoda</taxon>
        <taxon>Hexapoda</taxon>
        <taxon>Insecta</taxon>
        <taxon>Pterygota</taxon>
        <taxon>Neoptera</taxon>
        <taxon>Endopterygota</taxon>
        <taxon>Hymenoptera</taxon>
        <taxon>Apocrita</taxon>
        <taxon>Proctotrupomorpha</taxon>
        <taxon>Chalcidoidea</taxon>
        <taxon>Aphelinidae</taxon>
        <taxon>Aphelininae</taxon>
        <taxon>Eretmocerus</taxon>
    </lineage>
</organism>
<evidence type="ECO:0000313" key="1">
    <source>
        <dbReference type="EMBL" id="KAJ8672865.1"/>
    </source>
</evidence>